<evidence type="ECO:0000313" key="3">
    <source>
        <dbReference type="Proteomes" id="UP000835052"/>
    </source>
</evidence>
<organism evidence="2 3">
    <name type="scientific">Caenorhabditis auriculariae</name>
    <dbReference type="NCBI Taxonomy" id="2777116"/>
    <lineage>
        <taxon>Eukaryota</taxon>
        <taxon>Metazoa</taxon>
        <taxon>Ecdysozoa</taxon>
        <taxon>Nematoda</taxon>
        <taxon>Chromadorea</taxon>
        <taxon>Rhabditida</taxon>
        <taxon>Rhabditina</taxon>
        <taxon>Rhabditomorpha</taxon>
        <taxon>Rhabditoidea</taxon>
        <taxon>Rhabditidae</taxon>
        <taxon>Peloderinae</taxon>
        <taxon>Caenorhabditis</taxon>
    </lineage>
</organism>
<dbReference type="GO" id="GO:0005125">
    <property type="term" value="F:cytokine activity"/>
    <property type="evidence" value="ECO:0007669"/>
    <property type="project" value="TreeGrafter"/>
</dbReference>
<name>A0A8S1HRZ0_9PELO</name>
<dbReference type="GO" id="GO:0005615">
    <property type="term" value="C:extracellular space"/>
    <property type="evidence" value="ECO:0007669"/>
    <property type="project" value="TreeGrafter"/>
</dbReference>
<evidence type="ECO:0000256" key="1">
    <source>
        <dbReference type="ARBA" id="ARBA00005851"/>
    </source>
</evidence>
<evidence type="ECO:0008006" key="4">
    <source>
        <dbReference type="Google" id="ProtNLM"/>
    </source>
</evidence>
<dbReference type="PANTHER" id="PTHR11954">
    <property type="entry name" value="D-DOPACHROME DECARBOXYLASE"/>
    <property type="match status" value="1"/>
</dbReference>
<dbReference type="PANTHER" id="PTHR11954:SF37">
    <property type="entry name" value="MIF-LIKE PROTEIN MIF-2"/>
    <property type="match status" value="1"/>
</dbReference>
<dbReference type="InterPro" id="IPR014347">
    <property type="entry name" value="Tautomerase/MIF_sf"/>
</dbReference>
<comment type="similarity">
    <text evidence="1">Belongs to the MIF family.</text>
</comment>
<evidence type="ECO:0000313" key="2">
    <source>
        <dbReference type="EMBL" id="CAD6197632.1"/>
    </source>
</evidence>
<dbReference type="InterPro" id="IPR001398">
    <property type="entry name" value="Macrophage_inhib_fac"/>
</dbReference>
<gene>
    <name evidence="2" type="ORF">CAUJ_LOCUS13541</name>
</gene>
<dbReference type="SUPFAM" id="SSF55331">
    <property type="entry name" value="Tautomerase/MIF"/>
    <property type="match status" value="1"/>
</dbReference>
<protein>
    <recommendedName>
        <fullName evidence="4">Macrophage migration inhibitory factor</fullName>
    </recommendedName>
</protein>
<dbReference type="Pfam" id="PF01187">
    <property type="entry name" value="MIF"/>
    <property type="match status" value="1"/>
</dbReference>
<comment type="caution">
    <text evidence="2">The sequence shown here is derived from an EMBL/GenBank/DDBJ whole genome shotgun (WGS) entry which is preliminary data.</text>
</comment>
<proteinExistence type="inferred from homology"/>
<dbReference type="Gene3D" id="3.30.429.10">
    <property type="entry name" value="Macrophage Migration Inhibitory Factor"/>
    <property type="match status" value="1"/>
</dbReference>
<reference evidence="2" key="1">
    <citation type="submission" date="2020-10" db="EMBL/GenBank/DDBJ databases">
        <authorList>
            <person name="Kikuchi T."/>
        </authorList>
    </citation>
    <scope>NUCLEOTIDE SEQUENCE</scope>
    <source>
        <strain evidence="2">NKZ352</strain>
    </source>
</reference>
<sequence length="118" mass="12981">MPVIKLTTNIDSSEISADFQYKLAQVVANSMGKPVDWMFVEISAGARLSQGLSNEPLALVNVTSNGGVSREENQKHIDAICKFLKESLKLDKEKILINFHQMDGSMIGFNGKLLANKI</sequence>
<dbReference type="OrthoDB" id="255819at2759"/>
<dbReference type="AlphaFoldDB" id="A0A8S1HRZ0"/>
<accession>A0A8S1HRZ0</accession>
<dbReference type="Proteomes" id="UP000835052">
    <property type="component" value="Unassembled WGS sequence"/>
</dbReference>
<dbReference type="EMBL" id="CAJGYM010000100">
    <property type="protein sequence ID" value="CAD6197632.1"/>
    <property type="molecule type" value="Genomic_DNA"/>
</dbReference>
<keyword evidence="3" id="KW-1185">Reference proteome</keyword>
<dbReference type="GO" id="GO:0050178">
    <property type="term" value="F:phenylpyruvate tautomerase activity"/>
    <property type="evidence" value="ECO:0007669"/>
    <property type="project" value="TreeGrafter"/>
</dbReference>